<name>A0A3N2R709_9RHOB</name>
<dbReference type="RefSeq" id="WP_123641782.1">
    <property type="nucleotide sequence ID" value="NZ_ML119083.1"/>
</dbReference>
<accession>A0A3N2R709</accession>
<feature type="region of interest" description="Disordered" evidence="1">
    <location>
        <begin position="1"/>
        <end position="30"/>
    </location>
</feature>
<organism evidence="2 3">
    <name type="scientific">Histidinibacterium lentulum</name>
    <dbReference type="NCBI Taxonomy" id="2480588"/>
    <lineage>
        <taxon>Bacteria</taxon>
        <taxon>Pseudomonadati</taxon>
        <taxon>Pseudomonadota</taxon>
        <taxon>Alphaproteobacteria</taxon>
        <taxon>Rhodobacterales</taxon>
        <taxon>Paracoccaceae</taxon>
        <taxon>Histidinibacterium</taxon>
    </lineage>
</organism>
<evidence type="ECO:0000256" key="1">
    <source>
        <dbReference type="SAM" id="MobiDB-lite"/>
    </source>
</evidence>
<comment type="caution">
    <text evidence="2">The sequence shown here is derived from an EMBL/GenBank/DDBJ whole genome shotgun (WGS) entry which is preliminary data.</text>
</comment>
<dbReference type="OrthoDB" id="7870971at2"/>
<evidence type="ECO:0000313" key="3">
    <source>
        <dbReference type="Proteomes" id="UP000268016"/>
    </source>
</evidence>
<dbReference type="AlphaFoldDB" id="A0A3N2R709"/>
<evidence type="ECO:0008006" key="4">
    <source>
        <dbReference type="Google" id="ProtNLM"/>
    </source>
</evidence>
<dbReference type="Proteomes" id="UP000268016">
    <property type="component" value="Unassembled WGS sequence"/>
</dbReference>
<proteinExistence type="predicted"/>
<reference evidence="2 3" key="1">
    <citation type="submission" date="2018-10" db="EMBL/GenBank/DDBJ databases">
        <title>Histidinibacterium lentulum gen. nov., sp. nov., a marine bacterium from the culture broth of Picochlorum sp. 122.</title>
        <authorList>
            <person name="Wang G."/>
        </authorList>
    </citation>
    <scope>NUCLEOTIDE SEQUENCE [LARGE SCALE GENOMIC DNA]</scope>
    <source>
        <strain evidence="2 3">B17</strain>
    </source>
</reference>
<keyword evidence="3" id="KW-1185">Reference proteome</keyword>
<protein>
    <recommendedName>
        <fullName evidence="4">Flagellar biosynthesis protein</fullName>
    </recommendedName>
</protein>
<sequence>MTGQALTLEDFDRRPSGQSAEDLPVESLPGYEEGFRAGRETGLAEADTTRARLTAVLADRFADLTFTGAEARAHVLAALRPLFAAVTGKLLPRAAQASLAPYVAEALIEAAEADTRVPVALLVAPEVAEIVRAVAARQAGNPVLIEANPGLGPGEVLIRSSERETMLDIDRLVEDLQGALAALFVEEPRRDRHG</sequence>
<dbReference type="EMBL" id="RDRB01000003">
    <property type="protein sequence ID" value="ROU03234.1"/>
    <property type="molecule type" value="Genomic_DNA"/>
</dbReference>
<gene>
    <name evidence="2" type="ORF">EAT49_08070</name>
</gene>
<evidence type="ECO:0000313" key="2">
    <source>
        <dbReference type="EMBL" id="ROU03234.1"/>
    </source>
</evidence>